<dbReference type="PROSITE" id="PS51233">
    <property type="entry name" value="VWFD"/>
    <property type="match status" value="1"/>
</dbReference>
<name>A0A443SS51_9ACAR</name>
<dbReference type="Pfam" id="PF23263">
    <property type="entry name" value="C8-3_MUC4"/>
    <property type="match status" value="1"/>
</dbReference>
<comment type="caution">
    <text evidence="11">The sequence shown here is derived from an EMBL/GenBank/DDBJ whole genome shotgun (WGS) entry which is preliminary data.</text>
</comment>
<evidence type="ECO:0000259" key="10">
    <source>
        <dbReference type="PROSITE" id="PS51233"/>
    </source>
</evidence>
<evidence type="ECO:0000313" key="11">
    <source>
        <dbReference type="EMBL" id="RWS30329.1"/>
    </source>
</evidence>
<keyword evidence="4" id="KW-0472">Membrane</keyword>
<evidence type="ECO:0000259" key="9">
    <source>
        <dbReference type="PROSITE" id="PS51220"/>
    </source>
</evidence>
<sequence>MAAPPNQFSSIEPEETAEVMKMRQELMYPYNGTDFMEISSSRPIHDQPLPFLLRFFGFEFQYAYIHRDGYIGFNKGLLSYNFPLKFPLIPTDPLVEEDPSLIAPFFALQDIPSSREVPFSGVYFKIVNIETEPNITLRDRLILDFREGMIGASNFRPKHAMIITWRNMTFASRRDEKGLKTNTYQAVIATDEMRTYAMFNYEKIEWITHADNYEGLKGPAAFIGFNAGNITRAFEYRPYSQQPRISLISAKGYGNGLPGRYFFQIDEEIWPGACIEKDLDPNLPDRLPLTFFPRYGHMLGGTLVNVTGPCLRPNDIITCTFENWKVKGLYRSPNHATCISPPVMYHGYIDLTITVNERTLFLGRFYLQPPDIATPDVFIHDGNETLEDPPKLTLKWSYEKLFWDPQKTVDISLYGYRESNDIYPQLTFIRTLVSGVQLGVISYELDVQQLRENEDPDMRDILFGYLAVTLTNPTLMGKDMKKSPILWSRSMPLAWYFKRQWERQYGRNGAWKKEFCRRWYYMEEDSDRFATTVTRCPCTVFQALQDMGRFLPDTSCNLVSKNCETFHKGAQRCFKTGRPSTGGSGQTCCYDEHGELIQTADTMYGGRPSRSFEYGKHPYKMRMMIPALSNWLHDTMPFFFCCKWQQEQDNSETCQMYKYWRTSQDCSSYQIPAVGVVFGDPHFITFDGTNYTFNGHGEFVLVRTDDPVHKLDIQARFEQVPRAHFLRDEIRATHLTAIAAKDNQSAIVEFRIRPKAARWRYHMYVIVDKEYVFFWDESLRVQNFRGVTLYQPEGIQNMSQIIAMFDSGAGMEVLTTDGHMTAHIYLPQTFQEKTDGLLGYYSKLKEDDFRTPETKQRRRRVMKPQSLSMDQIHRDFAMEWRVQEGVFADGVGSSLFWHDSKTFAQYDNKSFVPEFRLPPDDLRFPENSESFEREMEITCGESVACRYDYMLTLDKSFASVTKMHEAWGYGLQSFRRDPTIRCPALSAPVNGRKSDNRYSPGTIVTFACDPGYRLVGYESRFCRNDGLWSWGIDPQCISELFLFH</sequence>
<dbReference type="PROSITE" id="PS50856">
    <property type="entry name" value="AMOP"/>
    <property type="match status" value="1"/>
</dbReference>
<dbReference type="Pfam" id="PF00084">
    <property type="entry name" value="Sushi"/>
    <property type="match status" value="1"/>
</dbReference>
<evidence type="ECO:0000259" key="8">
    <source>
        <dbReference type="PROSITE" id="PS50923"/>
    </source>
</evidence>
<dbReference type="GO" id="GO:0007160">
    <property type="term" value="P:cell-matrix adhesion"/>
    <property type="evidence" value="ECO:0007669"/>
    <property type="project" value="InterPro"/>
</dbReference>
<dbReference type="Pfam" id="PF03782">
    <property type="entry name" value="AMOP"/>
    <property type="match status" value="1"/>
</dbReference>
<dbReference type="PROSITE" id="PS50923">
    <property type="entry name" value="SUSHI"/>
    <property type="match status" value="1"/>
</dbReference>
<dbReference type="PANTHER" id="PTHR13802:SF52">
    <property type="entry name" value="MUCIN-4"/>
    <property type="match status" value="1"/>
</dbReference>
<dbReference type="Gene3D" id="2.10.70.10">
    <property type="entry name" value="Complement Module, domain 1"/>
    <property type="match status" value="1"/>
</dbReference>
<dbReference type="SUPFAM" id="SSF57535">
    <property type="entry name" value="Complement control module/SCR domain"/>
    <property type="match status" value="1"/>
</dbReference>
<dbReference type="VEuPathDB" id="VectorBase:LDEU001711"/>
<dbReference type="PANTHER" id="PTHR13802">
    <property type="entry name" value="MUCIN 4-RELATED"/>
    <property type="match status" value="1"/>
</dbReference>
<dbReference type="SMART" id="SM00032">
    <property type="entry name" value="CCP"/>
    <property type="match status" value="1"/>
</dbReference>
<dbReference type="SMART" id="SM00723">
    <property type="entry name" value="AMOP"/>
    <property type="match status" value="1"/>
</dbReference>
<dbReference type="InterPro" id="IPR000436">
    <property type="entry name" value="Sushi_SCR_CCP_dom"/>
</dbReference>
<dbReference type="InterPro" id="IPR014756">
    <property type="entry name" value="Ig_E-set"/>
</dbReference>
<comment type="subcellular location">
    <subcellularLocation>
        <location evidence="1">Membrane</location>
    </subcellularLocation>
</comment>
<evidence type="ECO:0000256" key="6">
    <source>
        <dbReference type="PROSITE-ProRule" id="PRU00302"/>
    </source>
</evidence>
<dbReference type="SMART" id="SM00216">
    <property type="entry name" value="VWD"/>
    <property type="match status" value="1"/>
</dbReference>
<keyword evidence="6" id="KW-0768">Sushi</keyword>
<dbReference type="AlphaFoldDB" id="A0A443SS51"/>
<dbReference type="InterPro" id="IPR005533">
    <property type="entry name" value="AMOP_dom"/>
</dbReference>
<evidence type="ECO:0000256" key="3">
    <source>
        <dbReference type="ARBA" id="ARBA00022989"/>
    </source>
</evidence>
<dbReference type="OrthoDB" id="6406881at2759"/>
<evidence type="ECO:0000313" key="12">
    <source>
        <dbReference type="Proteomes" id="UP000288716"/>
    </source>
</evidence>
<evidence type="ECO:0000256" key="1">
    <source>
        <dbReference type="ARBA" id="ARBA00004370"/>
    </source>
</evidence>
<dbReference type="EMBL" id="NCKV01000547">
    <property type="protein sequence ID" value="RWS30329.1"/>
    <property type="molecule type" value="Genomic_DNA"/>
</dbReference>
<dbReference type="PROSITE" id="PS51220">
    <property type="entry name" value="NIDO"/>
    <property type="match status" value="1"/>
</dbReference>
<dbReference type="InterPro" id="IPR035976">
    <property type="entry name" value="Sushi/SCR/CCP_sf"/>
</dbReference>
<evidence type="ECO:0000259" key="7">
    <source>
        <dbReference type="PROSITE" id="PS50856"/>
    </source>
</evidence>
<feature type="domain" description="AMOP" evidence="7">
    <location>
        <begin position="508"/>
        <end position="661"/>
    </location>
</feature>
<feature type="domain" description="VWFD" evidence="10">
    <location>
        <begin position="673"/>
        <end position="889"/>
    </location>
</feature>
<dbReference type="InterPro" id="IPR013783">
    <property type="entry name" value="Ig-like_fold"/>
</dbReference>
<reference evidence="11 12" key="1">
    <citation type="journal article" date="2018" name="Gigascience">
        <title>Genomes of trombidid mites reveal novel predicted allergens and laterally-transferred genes associated with secondary metabolism.</title>
        <authorList>
            <person name="Dong X."/>
            <person name="Chaisiri K."/>
            <person name="Xia D."/>
            <person name="Armstrong S.D."/>
            <person name="Fang Y."/>
            <person name="Donnelly M.J."/>
            <person name="Kadowaki T."/>
            <person name="McGarry J.W."/>
            <person name="Darby A.C."/>
            <person name="Makepeace B.L."/>
        </authorList>
    </citation>
    <scope>NUCLEOTIDE SEQUENCE [LARGE SCALE GENOMIC DNA]</scope>
    <source>
        <strain evidence="11">UoL-UT</strain>
    </source>
</reference>
<dbReference type="Pfam" id="PF00094">
    <property type="entry name" value="VWD"/>
    <property type="match status" value="1"/>
</dbReference>
<keyword evidence="5" id="KW-1015">Disulfide bond</keyword>
<dbReference type="SUPFAM" id="SSF81296">
    <property type="entry name" value="E set domains"/>
    <property type="match status" value="1"/>
</dbReference>
<keyword evidence="2" id="KW-0812">Transmembrane</keyword>
<proteinExistence type="predicted"/>
<protein>
    <submittedName>
        <fullName evidence="11">Mesh-like CUB and sushi domain-containing protein</fullName>
    </submittedName>
</protein>
<dbReference type="CDD" id="cd00033">
    <property type="entry name" value="CCP"/>
    <property type="match status" value="1"/>
</dbReference>
<dbReference type="GO" id="GO:0016020">
    <property type="term" value="C:membrane"/>
    <property type="evidence" value="ECO:0007669"/>
    <property type="project" value="UniProtKB-SubCell"/>
</dbReference>
<accession>A0A443SS51</accession>
<keyword evidence="12" id="KW-1185">Reference proteome</keyword>
<dbReference type="STRING" id="299467.A0A443SS51"/>
<dbReference type="SMART" id="SM00539">
    <property type="entry name" value="NIDO"/>
    <property type="match status" value="1"/>
</dbReference>
<evidence type="ECO:0000256" key="2">
    <source>
        <dbReference type="ARBA" id="ARBA00022692"/>
    </source>
</evidence>
<organism evidence="11 12">
    <name type="scientific">Leptotrombidium deliense</name>
    <dbReference type="NCBI Taxonomy" id="299467"/>
    <lineage>
        <taxon>Eukaryota</taxon>
        <taxon>Metazoa</taxon>
        <taxon>Ecdysozoa</taxon>
        <taxon>Arthropoda</taxon>
        <taxon>Chelicerata</taxon>
        <taxon>Arachnida</taxon>
        <taxon>Acari</taxon>
        <taxon>Acariformes</taxon>
        <taxon>Trombidiformes</taxon>
        <taxon>Prostigmata</taxon>
        <taxon>Anystina</taxon>
        <taxon>Parasitengona</taxon>
        <taxon>Trombiculoidea</taxon>
        <taxon>Trombiculidae</taxon>
        <taxon>Leptotrombidium</taxon>
    </lineage>
</organism>
<dbReference type="InterPro" id="IPR001846">
    <property type="entry name" value="VWF_type-D"/>
</dbReference>
<dbReference type="Gene3D" id="2.60.40.10">
    <property type="entry name" value="Immunoglobulins"/>
    <property type="match status" value="1"/>
</dbReference>
<dbReference type="InterPro" id="IPR056619">
    <property type="entry name" value="C8-3_MUC4"/>
</dbReference>
<dbReference type="Pfam" id="PF06119">
    <property type="entry name" value="NIDO"/>
    <property type="match status" value="1"/>
</dbReference>
<dbReference type="InterPro" id="IPR051495">
    <property type="entry name" value="Epithelial_Barrier/Signaling"/>
</dbReference>
<feature type="domain" description="Sushi" evidence="8">
    <location>
        <begin position="980"/>
        <end position="1038"/>
    </location>
</feature>
<dbReference type="Proteomes" id="UP000288716">
    <property type="component" value="Unassembled WGS sequence"/>
</dbReference>
<comment type="caution">
    <text evidence="6">Lacks conserved residue(s) required for the propagation of feature annotation.</text>
</comment>
<keyword evidence="3" id="KW-1133">Transmembrane helix</keyword>
<gene>
    <name evidence="11" type="ORF">B4U80_02044</name>
</gene>
<feature type="domain" description="NIDO" evidence="9">
    <location>
        <begin position="104"/>
        <end position="268"/>
    </location>
</feature>
<dbReference type="InterPro" id="IPR003886">
    <property type="entry name" value="NIDO_dom"/>
</dbReference>
<evidence type="ECO:0000256" key="4">
    <source>
        <dbReference type="ARBA" id="ARBA00023136"/>
    </source>
</evidence>
<evidence type="ECO:0000256" key="5">
    <source>
        <dbReference type="ARBA" id="ARBA00023157"/>
    </source>
</evidence>